<dbReference type="Proteomes" id="UP001501218">
    <property type="component" value="Unassembled WGS sequence"/>
</dbReference>
<gene>
    <name evidence="1" type="ORF">GCM10009854_27920</name>
</gene>
<accession>A0ABP5TDK4</accession>
<evidence type="ECO:0000313" key="1">
    <source>
        <dbReference type="EMBL" id="GAA2348844.1"/>
    </source>
</evidence>
<organism evidence="1 2">
    <name type="scientific">Saccharopolyspora halophila</name>
    <dbReference type="NCBI Taxonomy" id="405551"/>
    <lineage>
        <taxon>Bacteria</taxon>
        <taxon>Bacillati</taxon>
        <taxon>Actinomycetota</taxon>
        <taxon>Actinomycetes</taxon>
        <taxon>Pseudonocardiales</taxon>
        <taxon>Pseudonocardiaceae</taxon>
        <taxon>Saccharopolyspora</taxon>
    </lineage>
</organism>
<sequence length="89" mass="10150">MADGTWVVTLGNTVYTTAGPMAEIVNVWTCEGWREHCTSTAPVVSEGAFPFRRITAGRFADIEAFGRWCTRRHADEDASYRRWRLMPRP</sequence>
<comment type="caution">
    <text evidence="1">The sequence shown here is derived from an EMBL/GenBank/DDBJ whole genome shotgun (WGS) entry which is preliminary data.</text>
</comment>
<proteinExistence type="predicted"/>
<reference evidence="2" key="1">
    <citation type="journal article" date="2019" name="Int. J. Syst. Evol. Microbiol.">
        <title>The Global Catalogue of Microorganisms (GCM) 10K type strain sequencing project: providing services to taxonomists for standard genome sequencing and annotation.</title>
        <authorList>
            <consortium name="The Broad Institute Genomics Platform"/>
            <consortium name="The Broad Institute Genome Sequencing Center for Infectious Disease"/>
            <person name="Wu L."/>
            <person name="Ma J."/>
        </authorList>
    </citation>
    <scope>NUCLEOTIDE SEQUENCE [LARGE SCALE GENOMIC DNA]</scope>
    <source>
        <strain evidence="2">JCM 16221</strain>
    </source>
</reference>
<protein>
    <submittedName>
        <fullName evidence="1">Uncharacterized protein</fullName>
    </submittedName>
</protein>
<dbReference type="EMBL" id="BAAARA010000008">
    <property type="protein sequence ID" value="GAA2348844.1"/>
    <property type="molecule type" value="Genomic_DNA"/>
</dbReference>
<name>A0ABP5TDK4_9PSEU</name>
<keyword evidence="2" id="KW-1185">Reference proteome</keyword>
<evidence type="ECO:0000313" key="2">
    <source>
        <dbReference type="Proteomes" id="UP001501218"/>
    </source>
</evidence>
<dbReference type="RefSeq" id="WP_344131389.1">
    <property type="nucleotide sequence ID" value="NZ_BAAARA010000008.1"/>
</dbReference>